<comment type="caution">
    <text evidence="2">The sequence shown here is derived from an EMBL/GenBank/DDBJ whole genome shotgun (WGS) entry which is preliminary data.</text>
</comment>
<reference evidence="2 3" key="1">
    <citation type="journal article" date="2019" name="Int. J. Syst. Evol. Microbiol.">
        <title>The Global Catalogue of Microorganisms (GCM) 10K type strain sequencing project: providing services to taxonomists for standard genome sequencing and annotation.</title>
        <authorList>
            <consortium name="The Broad Institute Genomics Platform"/>
            <consortium name="The Broad Institute Genome Sequencing Center for Infectious Disease"/>
            <person name="Wu L."/>
            <person name="Ma J."/>
        </authorList>
    </citation>
    <scope>NUCLEOTIDE SEQUENCE [LARGE SCALE GENOMIC DNA]</scope>
    <source>
        <strain evidence="2 3">JCM 10367</strain>
    </source>
</reference>
<proteinExistence type="predicted"/>
<evidence type="ECO:0008006" key="4">
    <source>
        <dbReference type="Google" id="ProtNLM"/>
    </source>
</evidence>
<accession>A0ABN1HAY7</accession>
<dbReference type="EMBL" id="BAAAGU010000008">
    <property type="protein sequence ID" value="GAA0636172.1"/>
    <property type="molecule type" value="Genomic_DNA"/>
</dbReference>
<sequence>MRAARTAPGTGLGAGFLLQRVGKDRKIGPLAGKCMGWGARCQTSRGKSVEAYVLILSVVLLVTLVAAPLAMARRRAKTRVAKQQAGVYHPSVPVLAITFCLVALGLMIRAANAEIPWAIASSAVLLAASYVYLIRVSLLGVRSGLNFKKRPEAQPSDAAAPTERRPLLDTLAQIAGILSLFVSIIALFMS</sequence>
<keyword evidence="1" id="KW-0812">Transmembrane</keyword>
<organism evidence="2 3">
    <name type="scientific">Streptomyces thermocarboxydovorans</name>
    <dbReference type="NCBI Taxonomy" id="59298"/>
    <lineage>
        <taxon>Bacteria</taxon>
        <taxon>Bacillati</taxon>
        <taxon>Actinomycetota</taxon>
        <taxon>Actinomycetes</taxon>
        <taxon>Kitasatosporales</taxon>
        <taxon>Streptomycetaceae</taxon>
        <taxon>Streptomyces</taxon>
    </lineage>
</organism>
<protein>
    <recommendedName>
        <fullName evidence="4">Amino acid permease</fullName>
    </recommendedName>
</protein>
<feature type="transmembrane region" description="Helical" evidence="1">
    <location>
        <begin position="92"/>
        <end position="111"/>
    </location>
</feature>
<evidence type="ECO:0000313" key="3">
    <source>
        <dbReference type="Proteomes" id="UP001500724"/>
    </source>
</evidence>
<evidence type="ECO:0000256" key="1">
    <source>
        <dbReference type="SAM" id="Phobius"/>
    </source>
</evidence>
<keyword evidence="3" id="KW-1185">Reference proteome</keyword>
<keyword evidence="1" id="KW-1133">Transmembrane helix</keyword>
<keyword evidence="1" id="KW-0472">Membrane</keyword>
<feature type="transmembrane region" description="Helical" evidence="1">
    <location>
        <begin position="117"/>
        <end position="141"/>
    </location>
</feature>
<gene>
    <name evidence="2" type="ORF">GCM10009535_10450</name>
</gene>
<feature type="transmembrane region" description="Helical" evidence="1">
    <location>
        <begin position="171"/>
        <end position="189"/>
    </location>
</feature>
<dbReference type="Proteomes" id="UP001500724">
    <property type="component" value="Unassembled WGS sequence"/>
</dbReference>
<evidence type="ECO:0000313" key="2">
    <source>
        <dbReference type="EMBL" id="GAA0636172.1"/>
    </source>
</evidence>
<feature type="transmembrane region" description="Helical" evidence="1">
    <location>
        <begin position="51"/>
        <end position="71"/>
    </location>
</feature>
<name>A0ABN1HAY7_9ACTN</name>